<dbReference type="EMBL" id="JAAXOT010000023">
    <property type="protein sequence ID" value="NKY60513.1"/>
    <property type="molecule type" value="Genomic_DNA"/>
</dbReference>
<keyword evidence="9" id="KW-1185">Reference proteome</keyword>
<dbReference type="GO" id="GO:0020037">
    <property type="term" value="F:heme binding"/>
    <property type="evidence" value="ECO:0007669"/>
    <property type="project" value="InterPro"/>
</dbReference>
<evidence type="ECO:0000256" key="7">
    <source>
        <dbReference type="RuleBase" id="RU000461"/>
    </source>
</evidence>
<dbReference type="InterPro" id="IPR017972">
    <property type="entry name" value="Cyt_P450_CS"/>
</dbReference>
<keyword evidence="2 7" id="KW-0349">Heme</keyword>
<protein>
    <submittedName>
        <fullName evidence="8">Cytochrome P450</fullName>
    </submittedName>
</protein>
<keyword evidence="5 7" id="KW-0408">Iron</keyword>
<evidence type="ECO:0000256" key="1">
    <source>
        <dbReference type="ARBA" id="ARBA00010617"/>
    </source>
</evidence>
<dbReference type="RefSeq" id="WP_062980061.1">
    <property type="nucleotide sequence ID" value="NZ_JAAXOT010000023.1"/>
</dbReference>
<keyword evidence="6 7" id="KW-0503">Monooxygenase</keyword>
<proteinExistence type="inferred from homology"/>
<comment type="caution">
    <text evidence="8">The sequence shown here is derived from an EMBL/GenBank/DDBJ whole genome shotgun (WGS) entry which is preliminary data.</text>
</comment>
<sequence length="413" mass="45550">MSNEITVEDAEARARAAGVQILDFDPECDPAFRDDPLGTMLAARRAGDIFYSTAARGFWVVTSYPLCREIGTDTDNFSNRETFTFYRKPSPGIHIPPNLDPPEHTKIRRMLAPLLSPSAVKKLEPAARESVRRLADEVVARGHCDFMADVALRVPADVFLEHMGLPVEHTDDIVATRLLAGELNASNDPDGSRLAAATTKINQMFVEVIAERRRRPADDIPSYLLAQEIDGKPLTDKEILTMCYTLLGTSLGTTASTMAMLVAHLAHEPGLRRSITTDPDMVGGLIEEALRYFPSIPLLPRTVRADIDFHGLPWKEGDRLVLLLPTANTDPGVFDEASTFDADRRPNRHIGFGLGPHTCAGSHLARMELRALVEEWHAKVPDYRVGDLSEVKHELSVAIRMTTLPFVVGSSVN</sequence>
<dbReference type="SUPFAM" id="SSF48264">
    <property type="entry name" value="Cytochrome P450"/>
    <property type="match status" value="1"/>
</dbReference>
<dbReference type="GO" id="GO:0016705">
    <property type="term" value="F:oxidoreductase activity, acting on paired donors, with incorporation or reduction of molecular oxygen"/>
    <property type="evidence" value="ECO:0007669"/>
    <property type="project" value="InterPro"/>
</dbReference>
<dbReference type="Gene3D" id="1.10.630.10">
    <property type="entry name" value="Cytochrome P450"/>
    <property type="match status" value="1"/>
</dbReference>
<dbReference type="PANTHER" id="PTHR46696:SF6">
    <property type="entry name" value="P450, PUTATIVE (EUROFUNG)-RELATED"/>
    <property type="match status" value="1"/>
</dbReference>
<evidence type="ECO:0000256" key="3">
    <source>
        <dbReference type="ARBA" id="ARBA00022723"/>
    </source>
</evidence>
<evidence type="ECO:0000256" key="5">
    <source>
        <dbReference type="ARBA" id="ARBA00023004"/>
    </source>
</evidence>
<keyword evidence="4 7" id="KW-0560">Oxidoreductase</keyword>
<comment type="similarity">
    <text evidence="1 7">Belongs to the cytochrome P450 family.</text>
</comment>
<dbReference type="PROSITE" id="PS00086">
    <property type="entry name" value="CYTOCHROME_P450"/>
    <property type="match status" value="1"/>
</dbReference>
<dbReference type="PANTHER" id="PTHR46696">
    <property type="entry name" value="P450, PUTATIVE (EUROFUNG)-RELATED"/>
    <property type="match status" value="1"/>
</dbReference>
<organism evidence="8 9">
    <name type="scientific">Nocardia flavorosea</name>
    <dbReference type="NCBI Taxonomy" id="53429"/>
    <lineage>
        <taxon>Bacteria</taxon>
        <taxon>Bacillati</taxon>
        <taxon>Actinomycetota</taxon>
        <taxon>Actinomycetes</taxon>
        <taxon>Mycobacteriales</taxon>
        <taxon>Nocardiaceae</taxon>
        <taxon>Nocardia</taxon>
    </lineage>
</organism>
<evidence type="ECO:0000256" key="6">
    <source>
        <dbReference type="ARBA" id="ARBA00023033"/>
    </source>
</evidence>
<dbReference type="PRINTS" id="PR00385">
    <property type="entry name" value="P450"/>
</dbReference>
<dbReference type="GO" id="GO:0005506">
    <property type="term" value="F:iron ion binding"/>
    <property type="evidence" value="ECO:0007669"/>
    <property type="project" value="InterPro"/>
</dbReference>
<name>A0A846YP06_9NOCA</name>
<reference evidence="8 9" key="1">
    <citation type="submission" date="2020-04" db="EMBL/GenBank/DDBJ databases">
        <title>MicrobeNet Type strains.</title>
        <authorList>
            <person name="Nicholson A.C."/>
        </authorList>
    </citation>
    <scope>NUCLEOTIDE SEQUENCE [LARGE SCALE GENOMIC DNA]</scope>
    <source>
        <strain evidence="8 9">JCM 3332</strain>
    </source>
</reference>
<evidence type="ECO:0000256" key="4">
    <source>
        <dbReference type="ARBA" id="ARBA00023002"/>
    </source>
</evidence>
<evidence type="ECO:0000313" key="8">
    <source>
        <dbReference type="EMBL" id="NKY60513.1"/>
    </source>
</evidence>
<dbReference type="GO" id="GO:0004497">
    <property type="term" value="F:monooxygenase activity"/>
    <property type="evidence" value="ECO:0007669"/>
    <property type="project" value="UniProtKB-KW"/>
</dbReference>
<dbReference type="InterPro" id="IPR036396">
    <property type="entry name" value="Cyt_P450_sf"/>
</dbReference>
<dbReference type="AlphaFoldDB" id="A0A846YP06"/>
<dbReference type="Proteomes" id="UP000570678">
    <property type="component" value="Unassembled WGS sequence"/>
</dbReference>
<keyword evidence="3 7" id="KW-0479">Metal-binding</keyword>
<evidence type="ECO:0000313" key="9">
    <source>
        <dbReference type="Proteomes" id="UP000570678"/>
    </source>
</evidence>
<dbReference type="InterPro" id="IPR002397">
    <property type="entry name" value="Cyt_P450_B"/>
</dbReference>
<dbReference type="PRINTS" id="PR00359">
    <property type="entry name" value="BP450"/>
</dbReference>
<dbReference type="Pfam" id="PF00067">
    <property type="entry name" value="p450"/>
    <property type="match status" value="1"/>
</dbReference>
<gene>
    <name evidence="8" type="ORF">HGA15_31110</name>
</gene>
<dbReference type="InterPro" id="IPR001128">
    <property type="entry name" value="Cyt_P450"/>
</dbReference>
<evidence type="ECO:0000256" key="2">
    <source>
        <dbReference type="ARBA" id="ARBA00022617"/>
    </source>
</evidence>
<accession>A0A846YP06</accession>